<accession>A0A8K0D9R3</accession>
<proteinExistence type="inferred from homology"/>
<dbReference type="SMART" id="SM00078">
    <property type="entry name" value="IlGF"/>
    <property type="match status" value="1"/>
</dbReference>
<evidence type="ECO:0000256" key="3">
    <source>
        <dbReference type="ARBA" id="ARBA00022685"/>
    </source>
</evidence>
<reference evidence="9" key="1">
    <citation type="submission" date="2019-08" db="EMBL/GenBank/DDBJ databases">
        <title>The genome of the North American firefly Photinus pyralis.</title>
        <authorList>
            <consortium name="Photinus pyralis genome working group"/>
            <person name="Fallon T.R."/>
            <person name="Sander Lower S.E."/>
            <person name="Weng J.-K."/>
        </authorList>
    </citation>
    <scope>NUCLEOTIDE SEQUENCE</scope>
    <source>
        <strain evidence="9">TRF0915ILg1</strain>
        <tissue evidence="9">Whole body</tissue>
    </source>
</reference>
<name>A0A8K0D9R3_IGNLU</name>
<evidence type="ECO:0000256" key="2">
    <source>
        <dbReference type="ARBA" id="ARBA00011207"/>
    </source>
</evidence>
<keyword evidence="4 7" id="KW-0732">Signal</keyword>
<evidence type="ECO:0000256" key="5">
    <source>
        <dbReference type="ARBA" id="ARBA00023157"/>
    </source>
</evidence>
<keyword evidence="5" id="KW-1015">Disulfide bond</keyword>
<dbReference type="PRINTS" id="PR00276">
    <property type="entry name" value="INSULINFAMLY"/>
</dbReference>
<dbReference type="InterPro" id="IPR022352">
    <property type="entry name" value="Ins/IGF/rlx"/>
</dbReference>
<evidence type="ECO:0000259" key="8">
    <source>
        <dbReference type="SMART" id="SM00078"/>
    </source>
</evidence>
<evidence type="ECO:0000256" key="6">
    <source>
        <dbReference type="RuleBase" id="RU000406"/>
    </source>
</evidence>
<comment type="subunit">
    <text evidence="2">Heterodimer of a B chain and an A chain linked by two disulfide bonds.</text>
</comment>
<feature type="signal peptide" evidence="7">
    <location>
        <begin position="1"/>
        <end position="20"/>
    </location>
</feature>
<comment type="subcellular location">
    <subcellularLocation>
        <location evidence="6">Secreted</location>
    </subcellularLocation>
</comment>
<dbReference type="Proteomes" id="UP000801492">
    <property type="component" value="Unassembled WGS sequence"/>
</dbReference>
<sequence>MGHYLALFVLWATLMNLTLEFQMTEQEMKEMKGKFCGSHLSEMLSIVCNGVYNNRQKKNNMYSRNELSNRDDYQEIEPIEYSDEPILSFPFRSKLRAKSIIPVEFRKRSRGVASECCHKSCSLWEMAGYCGEQ</sequence>
<protein>
    <recommendedName>
        <fullName evidence="8">Insulin-like domain-containing protein</fullName>
    </recommendedName>
</protein>
<evidence type="ECO:0000313" key="9">
    <source>
        <dbReference type="EMBL" id="KAF2899627.1"/>
    </source>
</evidence>
<comment type="caution">
    <text evidence="9">The sequence shown here is derived from an EMBL/GenBank/DDBJ whole genome shotgun (WGS) entry which is preliminary data.</text>
</comment>
<dbReference type="Pfam" id="PF00049">
    <property type="entry name" value="Insulin"/>
    <property type="match status" value="1"/>
</dbReference>
<gene>
    <name evidence="9" type="ORF">ILUMI_06554</name>
</gene>
<dbReference type="InterPro" id="IPR036438">
    <property type="entry name" value="Insulin-like_sf"/>
</dbReference>
<feature type="chain" id="PRO_5035436564" description="Insulin-like domain-containing protein" evidence="7">
    <location>
        <begin position="21"/>
        <end position="133"/>
    </location>
</feature>
<keyword evidence="6" id="KW-0964">Secreted</keyword>
<feature type="domain" description="Insulin-like" evidence="8">
    <location>
        <begin position="33"/>
        <end position="130"/>
    </location>
</feature>
<dbReference type="GO" id="GO:0005179">
    <property type="term" value="F:hormone activity"/>
    <property type="evidence" value="ECO:0007669"/>
    <property type="project" value="InterPro"/>
</dbReference>
<keyword evidence="3" id="KW-0165">Cleavage on pair of basic residues</keyword>
<dbReference type="PANTHER" id="PTHR13647:SF4">
    <property type="entry name" value="INSULIN-LIKE PEPTIDE 1-RELATED"/>
    <property type="match status" value="1"/>
</dbReference>
<evidence type="ECO:0000256" key="4">
    <source>
        <dbReference type="ARBA" id="ARBA00022729"/>
    </source>
</evidence>
<dbReference type="EMBL" id="VTPC01002714">
    <property type="protein sequence ID" value="KAF2899627.1"/>
    <property type="molecule type" value="Genomic_DNA"/>
</dbReference>
<dbReference type="SUPFAM" id="SSF56994">
    <property type="entry name" value="Insulin-like"/>
    <property type="match status" value="1"/>
</dbReference>
<dbReference type="Gene3D" id="1.10.100.10">
    <property type="entry name" value="Insulin-like"/>
    <property type="match status" value="1"/>
</dbReference>
<dbReference type="PROSITE" id="PS00262">
    <property type="entry name" value="INSULIN"/>
    <property type="match status" value="1"/>
</dbReference>
<evidence type="ECO:0000256" key="7">
    <source>
        <dbReference type="SAM" id="SignalP"/>
    </source>
</evidence>
<dbReference type="AlphaFoldDB" id="A0A8K0D9R3"/>
<dbReference type="InterPro" id="IPR022353">
    <property type="entry name" value="Insulin_CS"/>
</dbReference>
<keyword evidence="10" id="KW-1185">Reference proteome</keyword>
<dbReference type="OrthoDB" id="6330326at2759"/>
<comment type="similarity">
    <text evidence="1 6">Belongs to the insulin family.</text>
</comment>
<evidence type="ECO:0000313" key="10">
    <source>
        <dbReference type="Proteomes" id="UP000801492"/>
    </source>
</evidence>
<dbReference type="InterPro" id="IPR016179">
    <property type="entry name" value="Insulin-like"/>
</dbReference>
<evidence type="ECO:0000256" key="1">
    <source>
        <dbReference type="ARBA" id="ARBA00009034"/>
    </source>
</evidence>
<organism evidence="9 10">
    <name type="scientific">Ignelater luminosus</name>
    <name type="common">Cucubano</name>
    <name type="synonym">Pyrophorus luminosus</name>
    <dbReference type="NCBI Taxonomy" id="2038154"/>
    <lineage>
        <taxon>Eukaryota</taxon>
        <taxon>Metazoa</taxon>
        <taxon>Ecdysozoa</taxon>
        <taxon>Arthropoda</taxon>
        <taxon>Hexapoda</taxon>
        <taxon>Insecta</taxon>
        <taxon>Pterygota</taxon>
        <taxon>Neoptera</taxon>
        <taxon>Endopterygota</taxon>
        <taxon>Coleoptera</taxon>
        <taxon>Polyphaga</taxon>
        <taxon>Elateriformia</taxon>
        <taxon>Elateroidea</taxon>
        <taxon>Elateridae</taxon>
        <taxon>Agrypninae</taxon>
        <taxon>Pyrophorini</taxon>
        <taxon>Ignelater</taxon>
    </lineage>
</organism>
<dbReference type="GO" id="GO:0005576">
    <property type="term" value="C:extracellular region"/>
    <property type="evidence" value="ECO:0007669"/>
    <property type="project" value="UniProtKB-SubCell"/>
</dbReference>
<dbReference type="PANTHER" id="PTHR13647">
    <property type="entry name" value="INSULIN-LIKE PEPTIDE 2-RELATED"/>
    <property type="match status" value="1"/>
</dbReference>